<dbReference type="ExpressionAtlas" id="A0A5S9X8I7">
    <property type="expression patterns" value="baseline and differential"/>
</dbReference>
<proteinExistence type="predicted"/>
<dbReference type="AlphaFoldDB" id="A0A5S9X8I7"/>
<evidence type="ECO:0000313" key="3">
    <source>
        <dbReference type="Proteomes" id="UP000434276"/>
    </source>
</evidence>
<feature type="region of interest" description="Disordered" evidence="1">
    <location>
        <begin position="15"/>
        <end position="36"/>
    </location>
</feature>
<organism evidence="2 3">
    <name type="scientific">Arabidopsis thaliana</name>
    <name type="common">Mouse-ear cress</name>
    <dbReference type="NCBI Taxonomy" id="3702"/>
    <lineage>
        <taxon>Eukaryota</taxon>
        <taxon>Viridiplantae</taxon>
        <taxon>Streptophyta</taxon>
        <taxon>Embryophyta</taxon>
        <taxon>Tracheophyta</taxon>
        <taxon>Spermatophyta</taxon>
        <taxon>Magnoliopsida</taxon>
        <taxon>eudicotyledons</taxon>
        <taxon>Gunneridae</taxon>
        <taxon>Pentapetalae</taxon>
        <taxon>rosids</taxon>
        <taxon>malvids</taxon>
        <taxon>Brassicales</taxon>
        <taxon>Brassicaceae</taxon>
        <taxon>Camelineae</taxon>
        <taxon>Arabidopsis</taxon>
    </lineage>
</organism>
<evidence type="ECO:0000313" key="2">
    <source>
        <dbReference type="EMBL" id="CAA0381121.1"/>
    </source>
</evidence>
<accession>A0A5S9X8I7</accession>
<dbReference type="EMBL" id="CACSHJ010000089">
    <property type="protein sequence ID" value="CAA0381121.1"/>
    <property type="molecule type" value="Genomic_DNA"/>
</dbReference>
<evidence type="ECO:0000256" key="1">
    <source>
        <dbReference type="SAM" id="MobiDB-lite"/>
    </source>
</evidence>
<feature type="compositionally biased region" description="Polar residues" evidence="1">
    <location>
        <begin position="19"/>
        <end position="36"/>
    </location>
</feature>
<sequence length="100" mass="10908">MQNLRPFVAKCYRGGRSIGNRQSRGFSSSSSPTKNEPSIWIKELGQKARYMREALDLGAELADLAAATGEKVAISADLNLFKPSKALAVYYDDLADLVVV</sequence>
<dbReference type="Proteomes" id="UP000434276">
    <property type="component" value="Unassembled WGS sequence"/>
</dbReference>
<name>A0A5S9X8I7_ARATH</name>
<gene>
    <name evidence="2" type="ORF">C24_LOCUS11377</name>
</gene>
<protein>
    <submittedName>
        <fullName evidence="2">Uncharacterized protein</fullName>
    </submittedName>
</protein>
<reference evidence="2 3" key="1">
    <citation type="submission" date="2019-12" db="EMBL/GenBank/DDBJ databases">
        <authorList>
            <person name="Jiao W.-B."/>
            <person name="Schneeberger K."/>
        </authorList>
    </citation>
    <scope>NUCLEOTIDE SEQUENCE [LARGE SCALE GENOMIC DNA]</scope>
    <source>
        <strain evidence="3">cv. C24</strain>
    </source>
</reference>